<dbReference type="InterPro" id="IPR053864">
    <property type="entry name" value="DUF6933"/>
</dbReference>
<dbReference type="RefSeq" id="WP_119874580.1">
    <property type="nucleotide sequence ID" value="NZ_QZDH01000052.1"/>
</dbReference>
<gene>
    <name evidence="2" type="ORF">D5071_17785</name>
</gene>
<dbReference type="AlphaFoldDB" id="A0A419ASD2"/>
<name>A0A419ASD2_PECCA</name>
<evidence type="ECO:0000313" key="2">
    <source>
        <dbReference type="EMBL" id="RJL48638.1"/>
    </source>
</evidence>
<sequence length="187" mass="21379">MIQLHATHKLFSRLPLNDSSQFAVTPRSQWLFTQPTVDINPLSNWHGNLITLQRRNCVLLVHDVTRFPLVLPALIKKDFTELNDYFTDSFINTLLKCGAGEEQLNAAQHYLRPLQVDTQCSRSVQGTLNQMKGDIEHAVWFDNLKVAELSGYSLSQLLADRPCSVKDRGYLWPQKEMLSLLSRLTVL</sequence>
<organism evidence="2 3">
    <name type="scientific">Pectobacterium carotovorum</name>
    <name type="common">Erwinia carotovora</name>
    <dbReference type="NCBI Taxonomy" id="554"/>
    <lineage>
        <taxon>Bacteria</taxon>
        <taxon>Pseudomonadati</taxon>
        <taxon>Pseudomonadota</taxon>
        <taxon>Gammaproteobacteria</taxon>
        <taxon>Enterobacterales</taxon>
        <taxon>Pectobacteriaceae</taxon>
        <taxon>Pectobacterium</taxon>
    </lineage>
</organism>
<comment type="caution">
    <text evidence="2">The sequence shown here is derived from an EMBL/GenBank/DDBJ whole genome shotgun (WGS) entry which is preliminary data.</text>
</comment>
<reference evidence="2 3" key="1">
    <citation type="submission" date="2018-09" db="EMBL/GenBank/DDBJ databases">
        <title>Phylogenetic diversity of Pectobacterium and Dickeya strains causing blackleg disease of potato in Morocco.</title>
        <authorList>
            <person name="Oulghazi S."/>
            <person name="Moumni M."/>
            <person name="Faure D."/>
        </authorList>
    </citation>
    <scope>NUCLEOTIDE SEQUENCE [LARGE SCALE GENOMIC DNA]</scope>
    <source>
        <strain evidence="2 3">S1.15.11.2D</strain>
    </source>
</reference>
<protein>
    <recommendedName>
        <fullName evidence="1">DUF6933 domain-containing protein</fullName>
    </recommendedName>
</protein>
<evidence type="ECO:0000259" key="1">
    <source>
        <dbReference type="Pfam" id="PF22016"/>
    </source>
</evidence>
<proteinExistence type="predicted"/>
<accession>A0A419ASD2</accession>
<dbReference type="EMBL" id="QZDH01000052">
    <property type="protein sequence ID" value="RJL48638.1"/>
    <property type="molecule type" value="Genomic_DNA"/>
</dbReference>
<evidence type="ECO:0000313" key="3">
    <source>
        <dbReference type="Proteomes" id="UP000283655"/>
    </source>
</evidence>
<feature type="domain" description="DUF6933" evidence="1">
    <location>
        <begin position="3"/>
        <end position="176"/>
    </location>
</feature>
<dbReference type="Proteomes" id="UP000283655">
    <property type="component" value="Unassembled WGS sequence"/>
</dbReference>
<dbReference type="Pfam" id="PF22016">
    <property type="entry name" value="DUF6933"/>
    <property type="match status" value="1"/>
</dbReference>